<evidence type="ECO:0000256" key="5">
    <source>
        <dbReference type="ARBA" id="ARBA00022723"/>
    </source>
</evidence>
<dbReference type="InterPro" id="IPR045085">
    <property type="entry name" value="HLD_clamp_pol_III_gamma_tau"/>
</dbReference>
<sequence length="348" mass="39310">MSQVLYRKYRPQNFDEVKGQDHVVSVLKSAVSLKRISHAYLFSGPRGTGKTSVARILAGGIGCHQYDLMEMDAASSRGIEEIRSLRDGVQTVPLKGEYKVYIIDEAHMLTKEAFNALLKTLEEPPQHAIFILATTEPQKLPDTITSRCQHFAFKKIPEDVLRNSLLEIAKKENYKIDEETAGLIAFFSDGSFRDSQMMLDQIFSMGEKNITGDMARKLLSAPSRDLIQGFVSSVIEKDSARGMEIIQAVSEKGIGTQLFLKFVLRNLRALLMMRISPASEKELEQILGKDEVDFLKKYKDKTNVRDLGYSLTLFLEAYDKTNRAYLPQLPVELALAKLHLRKQNSDLN</sequence>
<keyword evidence="9 11" id="KW-0239">DNA-directed DNA polymerase</keyword>
<dbReference type="CDD" id="cd18137">
    <property type="entry name" value="HLD_clamp_pol_III_gamma_tau"/>
    <property type="match status" value="1"/>
</dbReference>
<protein>
    <recommendedName>
        <fullName evidence="11">DNA polymerase III subunit gamma/tau</fullName>
        <ecNumber evidence="11">2.7.7.7</ecNumber>
    </recommendedName>
</protein>
<keyword evidence="7" id="KW-0862">Zinc</keyword>
<evidence type="ECO:0000256" key="9">
    <source>
        <dbReference type="ARBA" id="ARBA00022932"/>
    </source>
</evidence>
<dbReference type="GO" id="GO:0009360">
    <property type="term" value="C:DNA polymerase III complex"/>
    <property type="evidence" value="ECO:0007669"/>
    <property type="project" value="InterPro"/>
</dbReference>
<comment type="caution">
    <text evidence="13">The sequence shown here is derived from an EMBL/GenBank/DDBJ whole genome shotgun (WGS) entry which is preliminary data.</text>
</comment>
<dbReference type="InterPro" id="IPR050238">
    <property type="entry name" value="DNA_Rep/Repair_Clamp_Loader"/>
</dbReference>
<evidence type="ECO:0000259" key="12">
    <source>
        <dbReference type="SMART" id="SM00382"/>
    </source>
</evidence>
<keyword evidence="2 11" id="KW-0808">Transferase</keyword>
<evidence type="ECO:0000256" key="2">
    <source>
        <dbReference type="ARBA" id="ARBA00022679"/>
    </source>
</evidence>
<dbReference type="Gene3D" id="3.40.50.300">
    <property type="entry name" value="P-loop containing nucleotide triphosphate hydrolases"/>
    <property type="match status" value="1"/>
</dbReference>
<keyword evidence="6 11" id="KW-0547">Nucleotide-binding</keyword>
<evidence type="ECO:0000256" key="11">
    <source>
        <dbReference type="RuleBase" id="RU364063"/>
    </source>
</evidence>
<dbReference type="InterPro" id="IPR012763">
    <property type="entry name" value="DNA_pol_III_sug/sutau_N"/>
</dbReference>
<dbReference type="GO" id="GO:0003887">
    <property type="term" value="F:DNA-directed DNA polymerase activity"/>
    <property type="evidence" value="ECO:0007669"/>
    <property type="project" value="UniProtKB-KW"/>
</dbReference>
<name>A0A2M8L8H3_9BACT</name>
<evidence type="ECO:0000313" key="13">
    <source>
        <dbReference type="EMBL" id="PJE72885.1"/>
    </source>
</evidence>
<dbReference type="PANTHER" id="PTHR11669:SF0">
    <property type="entry name" value="PROTEIN STICHEL-LIKE 2"/>
    <property type="match status" value="1"/>
</dbReference>
<dbReference type="InterPro" id="IPR008921">
    <property type="entry name" value="DNA_pol3_clamp-load_cplx_C"/>
</dbReference>
<evidence type="ECO:0000313" key="14">
    <source>
        <dbReference type="Proteomes" id="UP000230603"/>
    </source>
</evidence>
<dbReference type="GO" id="GO:0006261">
    <property type="term" value="P:DNA-templated DNA replication"/>
    <property type="evidence" value="ECO:0007669"/>
    <property type="project" value="TreeGrafter"/>
</dbReference>
<dbReference type="EMBL" id="PFEP01000035">
    <property type="protein sequence ID" value="PJE72885.1"/>
    <property type="molecule type" value="Genomic_DNA"/>
</dbReference>
<feature type="domain" description="AAA+ ATPase" evidence="12">
    <location>
        <begin position="36"/>
        <end position="157"/>
    </location>
</feature>
<evidence type="ECO:0000256" key="6">
    <source>
        <dbReference type="ARBA" id="ARBA00022741"/>
    </source>
</evidence>
<evidence type="ECO:0000256" key="3">
    <source>
        <dbReference type="ARBA" id="ARBA00022695"/>
    </source>
</evidence>
<dbReference type="NCBIfam" id="TIGR02397">
    <property type="entry name" value="dnaX_nterm"/>
    <property type="match status" value="1"/>
</dbReference>
<evidence type="ECO:0000256" key="10">
    <source>
        <dbReference type="ARBA" id="ARBA00049244"/>
    </source>
</evidence>
<evidence type="ECO:0000256" key="7">
    <source>
        <dbReference type="ARBA" id="ARBA00022833"/>
    </source>
</evidence>
<keyword evidence="8 11" id="KW-0067">ATP-binding</keyword>
<dbReference type="Proteomes" id="UP000230603">
    <property type="component" value="Unassembled WGS sequence"/>
</dbReference>
<dbReference type="Gene3D" id="1.20.272.10">
    <property type="match status" value="1"/>
</dbReference>
<gene>
    <name evidence="11 13" type="primary">dnaX</name>
    <name evidence="13" type="ORF">COV00_02855</name>
</gene>
<dbReference type="Gene3D" id="1.10.8.60">
    <property type="match status" value="1"/>
</dbReference>
<dbReference type="InterPro" id="IPR022754">
    <property type="entry name" value="DNA_pol_III_gamma-3"/>
</dbReference>
<comment type="catalytic activity">
    <reaction evidence="10 11">
        <text>DNA(n) + a 2'-deoxyribonucleoside 5'-triphosphate = DNA(n+1) + diphosphate</text>
        <dbReference type="Rhea" id="RHEA:22508"/>
        <dbReference type="Rhea" id="RHEA-COMP:17339"/>
        <dbReference type="Rhea" id="RHEA-COMP:17340"/>
        <dbReference type="ChEBI" id="CHEBI:33019"/>
        <dbReference type="ChEBI" id="CHEBI:61560"/>
        <dbReference type="ChEBI" id="CHEBI:173112"/>
        <dbReference type="EC" id="2.7.7.7"/>
    </reaction>
</comment>
<dbReference type="Pfam" id="PF12169">
    <property type="entry name" value="DNA_pol3_gamma3"/>
    <property type="match status" value="1"/>
</dbReference>
<dbReference type="InterPro" id="IPR003593">
    <property type="entry name" value="AAA+_ATPase"/>
</dbReference>
<dbReference type="GO" id="GO:0046872">
    <property type="term" value="F:metal ion binding"/>
    <property type="evidence" value="ECO:0007669"/>
    <property type="project" value="UniProtKB-KW"/>
</dbReference>
<dbReference type="GO" id="GO:0003677">
    <property type="term" value="F:DNA binding"/>
    <property type="evidence" value="ECO:0007669"/>
    <property type="project" value="InterPro"/>
</dbReference>
<accession>A0A2M8L8H3</accession>
<comment type="function">
    <text evidence="11">DNA polymerase III is a complex, multichain enzyme responsible for most of the replicative synthesis in bacteria. This DNA polymerase also exhibits 3' to 5' exonuclease activity.</text>
</comment>
<organism evidence="13 14">
    <name type="scientific">Candidatus Tagabacteria bacterium CG10_big_fil_rev_8_21_14_0_10_40_13</name>
    <dbReference type="NCBI Taxonomy" id="1975022"/>
    <lineage>
        <taxon>Bacteria</taxon>
        <taxon>Candidatus Tagaibacteriota</taxon>
    </lineage>
</organism>
<dbReference type="SUPFAM" id="SSF48019">
    <property type="entry name" value="post-AAA+ oligomerization domain-like"/>
    <property type="match status" value="1"/>
</dbReference>
<evidence type="ECO:0000256" key="1">
    <source>
        <dbReference type="ARBA" id="ARBA00006360"/>
    </source>
</evidence>
<evidence type="ECO:0000256" key="8">
    <source>
        <dbReference type="ARBA" id="ARBA00022840"/>
    </source>
</evidence>
<keyword evidence="5" id="KW-0479">Metal-binding</keyword>
<dbReference type="InterPro" id="IPR027417">
    <property type="entry name" value="P-loop_NTPase"/>
</dbReference>
<evidence type="ECO:0000256" key="4">
    <source>
        <dbReference type="ARBA" id="ARBA00022705"/>
    </source>
</evidence>
<dbReference type="AlphaFoldDB" id="A0A2M8L8H3"/>
<reference evidence="14" key="1">
    <citation type="submission" date="2017-09" db="EMBL/GenBank/DDBJ databases">
        <title>Depth-based differentiation of microbial function through sediment-hosted aquifers and enrichment of novel symbionts in the deep terrestrial subsurface.</title>
        <authorList>
            <person name="Probst A.J."/>
            <person name="Ladd B."/>
            <person name="Jarett J.K."/>
            <person name="Geller-Mcgrath D.E."/>
            <person name="Sieber C.M.K."/>
            <person name="Emerson J.B."/>
            <person name="Anantharaman K."/>
            <person name="Thomas B.C."/>
            <person name="Malmstrom R."/>
            <person name="Stieglmeier M."/>
            <person name="Klingl A."/>
            <person name="Woyke T."/>
            <person name="Ryan C.M."/>
            <person name="Banfield J.F."/>
        </authorList>
    </citation>
    <scope>NUCLEOTIDE SEQUENCE [LARGE SCALE GENOMIC DNA]</scope>
</reference>
<dbReference type="SMART" id="SM00382">
    <property type="entry name" value="AAA"/>
    <property type="match status" value="1"/>
</dbReference>
<dbReference type="PANTHER" id="PTHR11669">
    <property type="entry name" value="REPLICATION FACTOR C / DNA POLYMERASE III GAMMA-TAU SUBUNIT"/>
    <property type="match status" value="1"/>
</dbReference>
<dbReference type="GO" id="GO:0005524">
    <property type="term" value="F:ATP binding"/>
    <property type="evidence" value="ECO:0007669"/>
    <property type="project" value="UniProtKB-KW"/>
</dbReference>
<comment type="similarity">
    <text evidence="1 11">Belongs to the DnaX/STICHEL family.</text>
</comment>
<comment type="subunit">
    <text evidence="11">DNA polymerase III contains a core (composed of alpha, epsilon and theta chains) that associates with a tau subunit. This core dimerizes to form the POLIII' complex. PolIII' associates with the gamma complex (composed of gamma, delta, delta', psi and chi chains) and with the beta chain to form the complete DNA polymerase III complex.</text>
</comment>
<dbReference type="Pfam" id="PF13177">
    <property type="entry name" value="DNA_pol3_delta2"/>
    <property type="match status" value="2"/>
</dbReference>
<keyword evidence="4 11" id="KW-0235">DNA replication</keyword>
<dbReference type="CDD" id="cd00009">
    <property type="entry name" value="AAA"/>
    <property type="match status" value="1"/>
</dbReference>
<keyword evidence="3 11" id="KW-0548">Nucleotidyltransferase</keyword>
<dbReference type="SUPFAM" id="SSF52540">
    <property type="entry name" value="P-loop containing nucleoside triphosphate hydrolases"/>
    <property type="match status" value="1"/>
</dbReference>
<proteinExistence type="inferred from homology"/>
<dbReference type="EC" id="2.7.7.7" evidence="11"/>